<dbReference type="Pfam" id="PF08241">
    <property type="entry name" value="Methyltransf_11"/>
    <property type="match status" value="1"/>
</dbReference>
<dbReference type="Gene3D" id="3.40.50.150">
    <property type="entry name" value="Vaccinia Virus protein VP39"/>
    <property type="match status" value="1"/>
</dbReference>
<gene>
    <name evidence="2" type="ORF">B0E33_22810</name>
</gene>
<keyword evidence="3" id="KW-1185">Reference proteome</keyword>
<dbReference type="GO" id="GO:0008168">
    <property type="term" value="F:methyltransferase activity"/>
    <property type="evidence" value="ECO:0007669"/>
    <property type="project" value="UniProtKB-KW"/>
</dbReference>
<dbReference type="CDD" id="cd02440">
    <property type="entry name" value="AdoMet_MTases"/>
    <property type="match status" value="1"/>
</dbReference>
<protein>
    <submittedName>
        <fullName evidence="2">SAM-dependent methyltransferase</fullName>
    </submittedName>
</protein>
<reference evidence="2 3" key="1">
    <citation type="submission" date="2017-02" db="EMBL/GenBank/DDBJ databases">
        <authorList>
            <person name="Jeong S."/>
        </authorList>
    </citation>
    <scope>NUCLEOTIDE SEQUENCE [LARGE SCALE GENOMIC DNA]</scope>
    <source>
        <strain evidence="2 3">RMAR6-6</strain>
    </source>
</reference>
<evidence type="ECO:0000259" key="1">
    <source>
        <dbReference type="Pfam" id="PF08241"/>
    </source>
</evidence>
<dbReference type="RefSeq" id="WP_077292508.1">
    <property type="nucleotide sequence ID" value="NZ_CP019630.1"/>
</dbReference>
<organism evidence="2 3">
    <name type="scientific">Roseibium algicola</name>
    <dbReference type="NCBI Taxonomy" id="2857014"/>
    <lineage>
        <taxon>Bacteria</taxon>
        <taxon>Pseudomonadati</taxon>
        <taxon>Pseudomonadota</taxon>
        <taxon>Alphaproteobacteria</taxon>
        <taxon>Hyphomicrobiales</taxon>
        <taxon>Stappiaceae</taxon>
        <taxon>Roseibium</taxon>
    </lineage>
</organism>
<dbReference type="InterPro" id="IPR029063">
    <property type="entry name" value="SAM-dependent_MTases_sf"/>
</dbReference>
<keyword evidence="2" id="KW-0489">Methyltransferase</keyword>
<keyword evidence="2" id="KW-0808">Transferase</keyword>
<dbReference type="EMBL" id="CP019630">
    <property type="protein sequence ID" value="AQQ06054.1"/>
    <property type="molecule type" value="Genomic_DNA"/>
</dbReference>
<dbReference type="InterPro" id="IPR013216">
    <property type="entry name" value="Methyltransf_11"/>
</dbReference>
<dbReference type="PANTHER" id="PTHR43591">
    <property type="entry name" value="METHYLTRANSFERASE"/>
    <property type="match status" value="1"/>
</dbReference>
<dbReference type="GO" id="GO:0032259">
    <property type="term" value="P:methylation"/>
    <property type="evidence" value="ECO:0007669"/>
    <property type="project" value="UniProtKB-KW"/>
</dbReference>
<sequence>MSGNGKHDSWSAGRSYDHYMGRWSRLIAREFVSWLNAPLDADWADIGCGTGALTETILDMAKPKSVVGLDLSEGFVMHAREAITDERARFEVGSAQDLPLPDNTIDVSTSALALNFVPDKLQALAELRRITRPGGTISFYVWDYPGGGMGFIDAFWKAAASIDPAAEDLDEALRFPFCTPEGLQTLCTEAQLPGASIHALEVDTVFPGFEEFWHPFTLGAGPAPGYCMNLTEEKRDELKAKLRDQLDTGGEIRLPARAFAVRYQQP</sequence>
<feature type="domain" description="Methyltransferase type 11" evidence="1">
    <location>
        <begin position="45"/>
        <end position="138"/>
    </location>
</feature>
<dbReference type="SUPFAM" id="SSF53335">
    <property type="entry name" value="S-adenosyl-L-methionine-dependent methyltransferases"/>
    <property type="match status" value="1"/>
</dbReference>
<dbReference type="Proteomes" id="UP000188174">
    <property type="component" value="Chromosome"/>
</dbReference>
<evidence type="ECO:0000313" key="3">
    <source>
        <dbReference type="Proteomes" id="UP000188174"/>
    </source>
</evidence>
<proteinExistence type="predicted"/>
<name>A0ABM6I6H3_9HYPH</name>
<accession>A0ABM6I6H3</accession>
<evidence type="ECO:0000313" key="2">
    <source>
        <dbReference type="EMBL" id="AQQ06054.1"/>
    </source>
</evidence>